<protein>
    <submittedName>
        <fullName evidence="2">Uncharacterized protein LOC112494814</fullName>
    </submittedName>
</protein>
<name>A0AAJ7RMZ9_CEPCN</name>
<dbReference type="KEGG" id="ccin:112494814"/>
<dbReference type="Proteomes" id="UP000694920">
    <property type="component" value="Unplaced"/>
</dbReference>
<evidence type="ECO:0000313" key="2">
    <source>
        <dbReference type="RefSeq" id="XP_024943873.1"/>
    </source>
</evidence>
<evidence type="ECO:0000313" key="1">
    <source>
        <dbReference type="Proteomes" id="UP000694920"/>
    </source>
</evidence>
<reference evidence="2" key="1">
    <citation type="submission" date="2025-08" db="UniProtKB">
        <authorList>
            <consortium name="RefSeq"/>
        </authorList>
    </citation>
    <scope>IDENTIFICATION</scope>
</reference>
<organism evidence="1 2">
    <name type="scientific">Cephus cinctus</name>
    <name type="common">Wheat stem sawfly</name>
    <dbReference type="NCBI Taxonomy" id="211228"/>
    <lineage>
        <taxon>Eukaryota</taxon>
        <taxon>Metazoa</taxon>
        <taxon>Ecdysozoa</taxon>
        <taxon>Arthropoda</taxon>
        <taxon>Hexapoda</taxon>
        <taxon>Insecta</taxon>
        <taxon>Pterygota</taxon>
        <taxon>Neoptera</taxon>
        <taxon>Endopterygota</taxon>
        <taxon>Hymenoptera</taxon>
        <taxon>Cephoidea</taxon>
        <taxon>Cephidae</taxon>
        <taxon>Cephus</taxon>
    </lineage>
</organism>
<gene>
    <name evidence="2" type="primary">LOC112494814</name>
</gene>
<sequence length="147" mass="15960">MAHYTDYYDSQIGGGYSTKFRVFAGSPYQRGHGIGSFLGGLFRRVLPLLSRGARAVGKEAVRAGMNILTDVSERGAPLKQAFRTRAAESGMNLKRKAEAKIDELMKGSGYKAVKRSRGAHSIIGIAGRSIASRAANKRKRRTGKART</sequence>
<proteinExistence type="predicted"/>
<keyword evidence="1" id="KW-1185">Reference proteome</keyword>
<dbReference type="AlphaFoldDB" id="A0AAJ7RMZ9"/>
<dbReference type="GeneID" id="112494814"/>
<accession>A0AAJ7RMZ9</accession>
<dbReference type="RefSeq" id="XP_024943873.1">
    <property type="nucleotide sequence ID" value="XM_025088105.1"/>
</dbReference>
<feature type="non-terminal residue" evidence="2">
    <location>
        <position position="147"/>
    </location>
</feature>